<dbReference type="AlphaFoldDB" id="A0A0F9C1R8"/>
<feature type="non-terminal residue" evidence="1">
    <location>
        <position position="1"/>
    </location>
</feature>
<sequence length="106" mass="11557">EAVVYERAEDDAIFSISFLSDLLNFPLITGRASSKGGPEFENAGVSSQGKYGRIVIKTNNLNRAAAYFKRRGVKINPGTSSREAEKQESIGLEIAVFGFSVNILQK</sequence>
<evidence type="ECO:0008006" key="2">
    <source>
        <dbReference type="Google" id="ProtNLM"/>
    </source>
</evidence>
<protein>
    <recommendedName>
        <fullName evidence="2">VOC domain-containing protein</fullName>
    </recommendedName>
</protein>
<comment type="caution">
    <text evidence="1">The sequence shown here is derived from an EMBL/GenBank/DDBJ whole genome shotgun (WGS) entry which is preliminary data.</text>
</comment>
<organism evidence="1">
    <name type="scientific">marine sediment metagenome</name>
    <dbReference type="NCBI Taxonomy" id="412755"/>
    <lineage>
        <taxon>unclassified sequences</taxon>
        <taxon>metagenomes</taxon>
        <taxon>ecological metagenomes</taxon>
    </lineage>
</organism>
<name>A0A0F9C1R8_9ZZZZ</name>
<evidence type="ECO:0000313" key="1">
    <source>
        <dbReference type="EMBL" id="KKL28150.1"/>
    </source>
</evidence>
<dbReference type="EMBL" id="LAZR01035200">
    <property type="protein sequence ID" value="KKL28150.1"/>
    <property type="molecule type" value="Genomic_DNA"/>
</dbReference>
<reference evidence="1" key="1">
    <citation type="journal article" date="2015" name="Nature">
        <title>Complex archaea that bridge the gap between prokaryotes and eukaryotes.</title>
        <authorList>
            <person name="Spang A."/>
            <person name="Saw J.H."/>
            <person name="Jorgensen S.L."/>
            <person name="Zaremba-Niedzwiedzka K."/>
            <person name="Martijn J."/>
            <person name="Lind A.E."/>
            <person name="van Eijk R."/>
            <person name="Schleper C."/>
            <person name="Guy L."/>
            <person name="Ettema T.J."/>
        </authorList>
    </citation>
    <scope>NUCLEOTIDE SEQUENCE</scope>
</reference>
<accession>A0A0F9C1R8</accession>
<proteinExistence type="predicted"/>
<gene>
    <name evidence="1" type="ORF">LCGC14_2378050</name>
</gene>